<evidence type="ECO:0000313" key="2">
    <source>
        <dbReference type="Proteomes" id="UP000324897"/>
    </source>
</evidence>
<reference evidence="1 2" key="1">
    <citation type="journal article" date="2019" name="Sci. Rep.">
        <title>A high-quality genome of Eragrostis curvula grass provides insights into Poaceae evolution and supports new strategies to enhance forage quality.</title>
        <authorList>
            <person name="Carballo J."/>
            <person name="Santos B.A.C.M."/>
            <person name="Zappacosta D."/>
            <person name="Garbus I."/>
            <person name="Selva J.P."/>
            <person name="Gallo C.A."/>
            <person name="Diaz A."/>
            <person name="Albertini E."/>
            <person name="Caccamo M."/>
            <person name="Echenique V."/>
        </authorList>
    </citation>
    <scope>NUCLEOTIDE SEQUENCE [LARGE SCALE GENOMIC DNA]</scope>
    <source>
        <strain evidence="2">cv. Victoria</strain>
        <tissue evidence="1">Leaf</tissue>
    </source>
</reference>
<proteinExistence type="predicted"/>
<dbReference type="Proteomes" id="UP000324897">
    <property type="component" value="Chromosome 1"/>
</dbReference>
<organism evidence="1 2">
    <name type="scientific">Eragrostis curvula</name>
    <name type="common">weeping love grass</name>
    <dbReference type="NCBI Taxonomy" id="38414"/>
    <lineage>
        <taxon>Eukaryota</taxon>
        <taxon>Viridiplantae</taxon>
        <taxon>Streptophyta</taxon>
        <taxon>Embryophyta</taxon>
        <taxon>Tracheophyta</taxon>
        <taxon>Spermatophyta</taxon>
        <taxon>Magnoliopsida</taxon>
        <taxon>Liliopsida</taxon>
        <taxon>Poales</taxon>
        <taxon>Poaceae</taxon>
        <taxon>PACMAD clade</taxon>
        <taxon>Chloridoideae</taxon>
        <taxon>Eragrostideae</taxon>
        <taxon>Eragrostidinae</taxon>
        <taxon>Eragrostis</taxon>
    </lineage>
</organism>
<feature type="non-terminal residue" evidence="1">
    <location>
        <position position="1"/>
    </location>
</feature>
<accession>A0A5J9V2R5</accession>
<keyword evidence="2" id="KW-1185">Reference proteome</keyword>
<sequence length="120" mass="13392">LPSSRSSQRRCSPTYHICLAPSISAAAAPPISTAAAPVPLHRISSISTSHPPLLTPKVSKQAVRLFLRLRRIRGGGGWIQQRIHLCASSRLGRAPWNIVGTWERKCQVYHYNVYRLLMQL</sequence>
<evidence type="ECO:0000313" key="1">
    <source>
        <dbReference type="EMBL" id="TVU30195.1"/>
    </source>
</evidence>
<dbReference type="EMBL" id="RWGY01000011">
    <property type="protein sequence ID" value="TVU30195.1"/>
    <property type="molecule type" value="Genomic_DNA"/>
</dbReference>
<name>A0A5J9V2R5_9POAL</name>
<protein>
    <submittedName>
        <fullName evidence="1">Uncharacterized protein</fullName>
    </submittedName>
</protein>
<comment type="caution">
    <text evidence="1">The sequence shown here is derived from an EMBL/GenBank/DDBJ whole genome shotgun (WGS) entry which is preliminary data.</text>
</comment>
<dbReference type="AlphaFoldDB" id="A0A5J9V2R5"/>
<gene>
    <name evidence="1" type="ORF">EJB05_21805</name>
</gene>